<name>A0A9D1Z055_9BACT</name>
<protein>
    <submittedName>
        <fullName evidence="2">Glutaminyl-peptide cyclotransferase</fullName>
    </submittedName>
</protein>
<reference evidence="2" key="2">
    <citation type="submission" date="2021-04" db="EMBL/GenBank/DDBJ databases">
        <authorList>
            <person name="Gilroy R."/>
        </authorList>
    </citation>
    <scope>NUCLEOTIDE SEQUENCE</scope>
    <source>
        <strain evidence="2">5134</strain>
    </source>
</reference>
<keyword evidence="1" id="KW-0732">Signal</keyword>
<evidence type="ECO:0000256" key="1">
    <source>
        <dbReference type="SAM" id="SignalP"/>
    </source>
</evidence>
<dbReference type="InterPro" id="IPR015943">
    <property type="entry name" value="WD40/YVTN_repeat-like_dom_sf"/>
</dbReference>
<dbReference type="PROSITE" id="PS51257">
    <property type="entry name" value="PROKAR_LIPOPROTEIN"/>
    <property type="match status" value="1"/>
</dbReference>
<reference evidence="2" key="1">
    <citation type="journal article" date="2021" name="PeerJ">
        <title>Extensive microbial diversity within the chicken gut microbiome revealed by metagenomics and culture.</title>
        <authorList>
            <person name="Gilroy R."/>
            <person name="Ravi A."/>
            <person name="Getino M."/>
            <person name="Pursley I."/>
            <person name="Horton D.L."/>
            <person name="Alikhan N.F."/>
            <person name="Baker D."/>
            <person name="Gharbi K."/>
            <person name="Hall N."/>
            <person name="Watson M."/>
            <person name="Adriaenssens E.M."/>
            <person name="Foster-Nyarko E."/>
            <person name="Jarju S."/>
            <person name="Secka A."/>
            <person name="Antonio M."/>
            <person name="Oren A."/>
            <person name="Chaudhuri R.R."/>
            <person name="La Ragione R."/>
            <person name="Hildebrand F."/>
            <person name="Pallen M.J."/>
        </authorList>
    </citation>
    <scope>NUCLEOTIDE SEQUENCE</scope>
    <source>
        <strain evidence="2">5134</strain>
    </source>
</reference>
<proteinExistence type="predicted"/>
<dbReference type="AlphaFoldDB" id="A0A9D1Z055"/>
<comment type="caution">
    <text evidence="2">The sequence shown here is derived from an EMBL/GenBank/DDBJ whole genome shotgun (WGS) entry which is preliminary data.</text>
</comment>
<feature type="chain" id="PRO_5039432969" evidence="1">
    <location>
        <begin position="22"/>
        <end position="272"/>
    </location>
</feature>
<dbReference type="SUPFAM" id="SSF63825">
    <property type="entry name" value="YWTD domain"/>
    <property type="match status" value="1"/>
</dbReference>
<evidence type="ECO:0000313" key="2">
    <source>
        <dbReference type="EMBL" id="HIY69029.1"/>
    </source>
</evidence>
<dbReference type="PANTHER" id="PTHR31270:SF1">
    <property type="entry name" value="GLUTAMINYL-PEPTIDE CYCLOTRANSFERASE"/>
    <property type="match status" value="1"/>
</dbReference>
<organism evidence="2 3">
    <name type="scientific">Candidatus Alistipes intestinigallinarum</name>
    <dbReference type="NCBI Taxonomy" id="2838440"/>
    <lineage>
        <taxon>Bacteria</taxon>
        <taxon>Pseudomonadati</taxon>
        <taxon>Bacteroidota</taxon>
        <taxon>Bacteroidia</taxon>
        <taxon>Bacteroidales</taxon>
        <taxon>Rikenellaceae</taxon>
        <taxon>Alistipes</taxon>
    </lineage>
</organism>
<feature type="signal peptide" evidence="1">
    <location>
        <begin position="1"/>
        <end position="21"/>
    </location>
</feature>
<dbReference type="Pfam" id="PF05096">
    <property type="entry name" value="Glu_cyclase_2"/>
    <property type="match status" value="1"/>
</dbReference>
<dbReference type="PANTHER" id="PTHR31270">
    <property type="entry name" value="GLUTAMINYL-PEPTIDE CYCLOTRANSFERASE"/>
    <property type="match status" value="1"/>
</dbReference>
<gene>
    <name evidence="2" type="ORF">H9828_06405</name>
</gene>
<dbReference type="InterPro" id="IPR007788">
    <property type="entry name" value="QCT"/>
</dbReference>
<accession>A0A9D1Z055</accession>
<dbReference type="Proteomes" id="UP000886844">
    <property type="component" value="Unassembled WGS sequence"/>
</dbReference>
<evidence type="ECO:0000313" key="3">
    <source>
        <dbReference type="Proteomes" id="UP000886844"/>
    </source>
</evidence>
<dbReference type="Gene3D" id="2.130.10.10">
    <property type="entry name" value="YVTN repeat-like/Quinoprotein amine dehydrogenase"/>
    <property type="match status" value="1"/>
</dbReference>
<dbReference type="GO" id="GO:0016603">
    <property type="term" value="F:glutaminyl-peptide cyclotransferase activity"/>
    <property type="evidence" value="ECO:0007669"/>
    <property type="project" value="InterPro"/>
</dbReference>
<dbReference type="EMBL" id="DXDA01000055">
    <property type="protein sequence ID" value="HIY69029.1"/>
    <property type="molecule type" value="Genomic_DNA"/>
</dbReference>
<sequence>MKFTTILLLTTLLLSACGNSAARSAKRAAKSSAAAVQPEPKQYTYRVKASYPHSTKAYTQGLLWHDGQLWEGTGQHGESVVQTLDLGNGSANVLARLPRSEFGEGIAILGGELFQLTWQSNTVHVYRLTDSGLEKVRDHRYPGEGWGLTTDGEKLYMSDGTANLYTVDPATFRREKHVTVTWRGEAVPYLNELEWIDGRIWANIYTTDQIVIINPATGRVEGVVDLAGLLPAAEHTPTTDVLNGIAWDPAAKRLFVTGKNWSKLFEIEIIEQ</sequence>